<evidence type="ECO:0000256" key="1">
    <source>
        <dbReference type="SAM" id="MobiDB-lite"/>
    </source>
</evidence>
<sequence>MPVLIIIAAVLVAVGVVARSTFLPPDFPVSVPAPTATLPPTPSPTPVPVPSKSTPVAPASDWRYPGSTQTSTGVYVSSDAPEKITDWYRQKFNSLGLNVRSIVNTRANEKILNKLSGSGSGMEIEIEIGRNPGAGQVTIKVDIDN</sequence>
<reference evidence="2 3" key="1">
    <citation type="journal article" date="2015" name="Nature">
        <title>rRNA introns, odd ribosomes, and small enigmatic genomes across a large radiation of phyla.</title>
        <authorList>
            <person name="Brown C.T."/>
            <person name="Hug L.A."/>
            <person name="Thomas B.C."/>
            <person name="Sharon I."/>
            <person name="Castelle C.J."/>
            <person name="Singh A."/>
            <person name="Wilkins M.J."/>
            <person name="Williams K.H."/>
            <person name="Banfield J.F."/>
        </authorList>
    </citation>
    <scope>NUCLEOTIDE SEQUENCE [LARGE SCALE GENOMIC DNA]</scope>
</reference>
<evidence type="ECO:0000313" key="2">
    <source>
        <dbReference type="EMBL" id="KKU64552.1"/>
    </source>
</evidence>
<gene>
    <name evidence="2" type="ORF">UX87_C0007G0060</name>
</gene>
<organism evidence="2 3">
    <name type="scientific">Candidatus Amesbacteria bacterium GW2011_GWA1_47_16</name>
    <dbReference type="NCBI Taxonomy" id="1618353"/>
    <lineage>
        <taxon>Bacteria</taxon>
        <taxon>Candidatus Amesiibacteriota</taxon>
    </lineage>
</organism>
<name>A0A0G1S585_9BACT</name>
<dbReference type="AlphaFoldDB" id="A0A0G1S585"/>
<dbReference type="Proteomes" id="UP000034364">
    <property type="component" value="Unassembled WGS sequence"/>
</dbReference>
<proteinExistence type="predicted"/>
<feature type="region of interest" description="Disordered" evidence="1">
    <location>
        <begin position="38"/>
        <end position="73"/>
    </location>
</feature>
<feature type="compositionally biased region" description="Low complexity" evidence="1">
    <location>
        <begin position="50"/>
        <end position="60"/>
    </location>
</feature>
<comment type="caution">
    <text evidence="2">The sequence shown here is derived from an EMBL/GenBank/DDBJ whole genome shotgun (WGS) entry which is preliminary data.</text>
</comment>
<dbReference type="EMBL" id="LCNV01000007">
    <property type="protein sequence ID" value="KKU64552.1"/>
    <property type="molecule type" value="Genomic_DNA"/>
</dbReference>
<accession>A0A0G1S585</accession>
<protein>
    <submittedName>
        <fullName evidence="2">Uncharacterized protein</fullName>
    </submittedName>
</protein>
<evidence type="ECO:0000313" key="3">
    <source>
        <dbReference type="Proteomes" id="UP000034364"/>
    </source>
</evidence>
<feature type="compositionally biased region" description="Pro residues" evidence="1">
    <location>
        <begin position="38"/>
        <end position="49"/>
    </location>
</feature>